<feature type="region of interest" description="Disordered" evidence="1">
    <location>
        <begin position="346"/>
        <end position="380"/>
    </location>
</feature>
<feature type="compositionally biased region" description="Polar residues" evidence="1">
    <location>
        <begin position="255"/>
        <end position="270"/>
    </location>
</feature>
<evidence type="ECO:0000256" key="1">
    <source>
        <dbReference type="SAM" id="MobiDB-lite"/>
    </source>
</evidence>
<reference evidence="2 3" key="1">
    <citation type="submission" date="2024-10" db="EMBL/GenBank/DDBJ databases">
        <title>Updated reference genomes for cyclostephanoid diatoms.</title>
        <authorList>
            <person name="Roberts W.R."/>
            <person name="Alverson A.J."/>
        </authorList>
    </citation>
    <scope>NUCLEOTIDE SEQUENCE [LARGE SCALE GENOMIC DNA]</scope>
    <source>
        <strain evidence="2 3">AJA010-31</strain>
    </source>
</reference>
<proteinExistence type="predicted"/>
<evidence type="ECO:0000313" key="3">
    <source>
        <dbReference type="Proteomes" id="UP001530400"/>
    </source>
</evidence>
<organism evidence="2 3">
    <name type="scientific">Cyclotella atomus</name>
    <dbReference type="NCBI Taxonomy" id="382360"/>
    <lineage>
        <taxon>Eukaryota</taxon>
        <taxon>Sar</taxon>
        <taxon>Stramenopiles</taxon>
        <taxon>Ochrophyta</taxon>
        <taxon>Bacillariophyta</taxon>
        <taxon>Coscinodiscophyceae</taxon>
        <taxon>Thalassiosirophycidae</taxon>
        <taxon>Stephanodiscales</taxon>
        <taxon>Stephanodiscaceae</taxon>
        <taxon>Cyclotella</taxon>
    </lineage>
</organism>
<comment type="caution">
    <text evidence="2">The sequence shown here is derived from an EMBL/GenBank/DDBJ whole genome shotgun (WGS) entry which is preliminary data.</text>
</comment>
<evidence type="ECO:0000313" key="2">
    <source>
        <dbReference type="EMBL" id="KAL3797213.1"/>
    </source>
</evidence>
<dbReference type="EMBL" id="JALLPJ020000264">
    <property type="protein sequence ID" value="KAL3797213.1"/>
    <property type="molecule type" value="Genomic_DNA"/>
</dbReference>
<feature type="compositionally biased region" description="Basic and acidic residues" evidence="1">
    <location>
        <begin position="198"/>
        <end position="216"/>
    </location>
</feature>
<name>A0ABD3QA29_9STRA</name>
<gene>
    <name evidence="2" type="ORF">ACHAWO_000642</name>
</gene>
<feature type="region of interest" description="Disordered" evidence="1">
    <location>
        <begin position="1"/>
        <end position="312"/>
    </location>
</feature>
<protein>
    <submittedName>
        <fullName evidence="2">Uncharacterized protein</fullName>
    </submittedName>
</protein>
<sequence length="712" mass="78695">MPSPPPSEAGPTSMPSLPPPPPNMNGPPPPPPPMDYRYGPPPPGYPYDPYYDMRYDPYGPPPPPHGPPPPGPHGPPPRYSPEYHRNRYAYPPPPRVSPRSMYGNRPPPPPHYMRGPPHGRMPPRRPSPIQTKDDGSTGSDKENCKLDSGKKIDGDGKDNGDLAVAVTASGSEDKGEKTPGKGGFMEAAVDNIIAAAEQIEKRDTPPSCPAEKKGEDESPAQAPGSANETDKSNASSAAPSPTDPQSSPPPPSFHRYSTSPVMNHPPQTLSHPHPMGPPGHGPPPPGPHGPPPPGPHGPPPHGPPPPGYNYDPYYDYRYDYYDSYYPPPPPYDHPPHCQCQYCSPAKRRAPSYPPPPPSWDYDYNLDLSSPDEPPTKKRRHEKRLYNTYSNATKHKVHTRNLDPAQEEAEAEHVKKLAKEVENDQALYRAVLLHMALEKESPKKKGSFDVEEVLGGFAQPSAGGSLAGSPNSMDLPSPHGFGVENRGMIGEGFYWKDYPLLENVLRKSMDEYYEMSENCPQSKQQQQFNNRLVSKVYHTAIAYGYTFDPIAYTGGSTPLTERKKSKQKDPNHDFEPLPPGFNYKKLRDRIRCYYKTHVQNSKKRLTTMLKNPTKPKNREILLRVVAEVKSEGYVGPLSGHWDGPKTKKTKSKVTASVTFSSDDDFGLGSFSADSHSPTEAERVMVESTNHQASPFRRMEHAQILSSMKDQVSL</sequence>
<keyword evidence="3" id="KW-1185">Reference proteome</keyword>
<feature type="compositionally biased region" description="Basic and acidic residues" evidence="1">
    <location>
        <begin position="131"/>
        <end position="160"/>
    </location>
</feature>
<dbReference type="AlphaFoldDB" id="A0ABD3QA29"/>
<feature type="compositionally biased region" description="Low complexity" evidence="1">
    <location>
        <begin position="232"/>
        <end position="245"/>
    </location>
</feature>
<feature type="compositionally biased region" description="Pro residues" evidence="1">
    <location>
        <begin position="274"/>
        <end position="307"/>
    </location>
</feature>
<feature type="compositionally biased region" description="Pro residues" evidence="1">
    <location>
        <begin position="16"/>
        <end position="46"/>
    </location>
</feature>
<feature type="compositionally biased region" description="Pro residues" evidence="1">
    <location>
        <begin position="58"/>
        <end position="79"/>
    </location>
</feature>
<accession>A0ABD3QA29</accession>
<feature type="region of interest" description="Disordered" evidence="1">
    <location>
        <begin position="557"/>
        <end position="577"/>
    </location>
</feature>
<dbReference type="Proteomes" id="UP001530400">
    <property type="component" value="Unassembled WGS sequence"/>
</dbReference>